<sequence length="699" mass="79835">MELRGRDKGWREGADDGGGGGDEEENGGEDEEENGGGDEQENCGGDGDDPQQHPIMLSTIASSPRPLTKEDEEKARKTKMASIIEKYKDRVSTLPKHTSWINHPLYKYEGFWFHQGFWFHYEASFSVEIVMAMQDEFVAKPTNVFLASYPKSGTTWPKALTFAIANRTMFKGSSPTHPILLTTNPHYCVPFIETEAFITNLFNNNNNGDLLATHLPYSLLPKSIISSDCRIVYICRYPKDVFISFWHFANKLLKYYISPEMKLEHAFELFSKGVTPNGSCWDHVIGYYKASIERPNKVLFLNYEKMKNDPKSEVRKLATFIGHPLQEGEDGDGEMEEIINLCSFKKLREVNKANKEGHKAIPNDAYFRKGEIGDSVNYLTPKMIEVLDKITVSTLPKHKSWIKHPLYKYEGFWFHQGFWFHSEASFTVEVAMALQDKFVAQPTNVFLASYPKSGTTWLKALAFAIVNRTMFKGSNPQHPLLTTNPHYCVPFIDTEAFLTNPSNTNDLLATHLPYTILPKSVITSDCRIVYICRNPKDVFISFWHFVNEILRDDLSPEMNLEDAFELFSKGVTSNGSCWDHVVGYRKASIERPDKVLFLNYEKMKEDPKSEVKKLASFIGHPFKEGEEGDGEMEEIIKLCSFKKLREVNKANKDGHKVIPNDVYFRKGEVGDAVNYLTTEMIEILDKITLEKYNGLDIAF</sequence>
<protein>
    <recommendedName>
        <fullName evidence="4">Sulfotransferase domain-containing protein</fullName>
    </recommendedName>
</protein>
<evidence type="ECO:0000256" key="3">
    <source>
        <dbReference type="SAM" id="MobiDB-lite"/>
    </source>
</evidence>
<evidence type="ECO:0000313" key="6">
    <source>
        <dbReference type="Proteomes" id="UP001206925"/>
    </source>
</evidence>
<dbReference type="SUPFAM" id="SSF52540">
    <property type="entry name" value="P-loop containing nucleoside triphosphate hydrolases"/>
    <property type="match status" value="2"/>
</dbReference>
<evidence type="ECO:0000259" key="4">
    <source>
        <dbReference type="Pfam" id="PF00685"/>
    </source>
</evidence>
<reference evidence="5" key="1">
    <citation type="submission" date="2022-06" db="EMBL/GenBank/DDBJ databases">
        <title>Uncovering the hologenomic basis of an extraordinary plant invasion.</title>
        <authorList>
            <person name="Bieker V.C."/>
            <person name="Martin M.D."/>
            <person name="Gilbert T."/>
            <person name="Hodgins K."/>
            <person name="Battlay P."/>
            <person name="Petersen B."/>
            <person name="Wilson J."/>
        </authorList>
    </citation>
    <scope>NUCLEOTIDE SEQUENCE</scope>
    <source>
        <strain evidence="5">AA19_3_7</strain>
        <tissue evidence="5">Leaf</tissue>
    </source>
</reference>
<feature type="domain" description="Sulfotransferase" evidence="4">
    <location>
        <begin position="442"/>
        <end position="694"/>
    </location>
</feature>
<dbReference type="Pfam" id="PF00685">
    <property type="entry name" value="Sulfotransfer_1"/>
    <property type="match status" value="2"/>
</dbReference>
<dbReference type="Proteomes" id="UP001206925">
    <property type="component" value="Unassembled WGS sequence"/>
</dbReference>
<dbReference type="AlphaFoldDB" id="A0AAD5GWC2"/>
<comment type="similarity">
    <text evidence="1">Belongs to the sulfotransferase 1 family.</text>
</comment>
<feature type="compositionally biased region" description="Basic and acidic residues" evidence="3">
    <location>
        <begin position="1"/>
        <end position="14"/>
    </location>
</feature>
<dbReference type="EMBL" id="JAMZMK010002850">
    <property type="protein sequence ID" value="KAI7754661.1"/>
    <property type="molecule type" value="Genomic_DNA"/>
</dbReference>
<gene>
    <name evidence="5" type="ORF">M8C21_026192</name>
</gene>
<dbReference type="GO" id="GO:0008146">
    <property type="term" value="F:sulfotransferase activity"/>
    <property type="evidence" value="ECO:0007669"/>
    <property type="project" value="InterPro"/>
</dbReference>
<comment type="caution">
    <text evidence="5">The sequence shown here is derived from an EMBL/GenBank/DDBJ whole genome shotgun (WGS) entry which is preliminary data.</text>
</comment>
<keyword evidence="2" id="KW-0808">Transferase</keyword>
<accession>A0AAD5GWC2</accession>
<evidence type="ECO:0000256" key="2">
    <source>
        <dbReference type="ARBA" id="ARBA00022679"/>
    </source>
</evidence>
<dbReference type="PANTHER" id="PTHR11783">
    <property type="entry name" value="SULFOTRANSFERASE SULT"/>
    <property type="match status" value="1"/>
</dbReference>
<evidence type="ECO:0000256" key="1">
    <source>
        <dbReference type="ARBA" id="ARBA00005771"/>
    </source>
</evidence>
<proteinExistence type="inferred from homology"/>
<keyword evidence="6" id="KW-1185">Reference proteome</keyword>
<evidence type="ECO:0000313" key="5">
    <source>
        <dbReference type="EMBL" id="KAI7754661.1"/>
    </source>
</evidence>
<feature type="region of interest" description="Disordered" evidence="3">
    <location>
        <begin position="1"/>
        <end position="76"/>
    </location>
</feature>
<dbReference type="Gene3D" id="3.40.50.300">
    <property type="entry name" value="P-loop containing nucleotide triphosphate hydrolases"/>
    <property type="match status" value="2"/>
</dbReference>
<organism evidence="5 6">
    <name type="scientific">Ambrosia artemisiifolia</name>
    <name type="common">Common ragweed</name>
    <dbReference type="NCBI Taxonomy" id="4212"/>
    <lineage>
        <taxon>Eukaryota</taxon>
        <taxon>Viridiplantae</taxon>
        <taxon>Streptophyta</taxon>
        <taxon>Embryophyta</taxon>
        <taxon>Tracheophyta</taxon>
        <taxon>Spermatophyta</taxon>
        <taxon>Magnoliopsida</taxon>
        <taxon>eudicotyledons</taxon>
        <taxon>Gunneridae</taxon>
        <taxon>Pentapetalae</taxon>
        <taxon>asterids</taxon>
        <taxon>campanulids</taxon>
        <taxon>Asterales</taxon>
        <taxon>Asteraceae</taxon>
        <taxon>Asteroideae</taxon>
        <taxon>Heliantheae alliance</taxon>
        <taxon>Heliantheae</taxon>
        <taxon>Ambrosia</taxon>
    </lineage>
</organism>
<dbReference type="InterPro" id="IPR000863">
    <property type="entry name" value="Sulfotransferase_dom"/>
</dbReference>
<name>A0AAD5GWC2_AMBAR</name>
<feature type="domain" description="Sulfotransferase" evidence="4">
    <location>
        <begin position="141"/>
        <end position="393"/>
    </location>
</feature>
<feature type="compositionally biased region" description="Acidic residues" evidence="3">
    <location>
        <begin position="21"/>
        <end position="49"/>
    </location>
</feature>
<dbReference type="InterPro" id="IPR027417">
    <property type="entry name" value="P-loop_NTPase"/>
</dbReference>